<sequence>MKLTITPRAQQWFKDEIGVTSDSGIRFYGKIYGKTDVHEGFSIAMSVEAPDQPLVKEEIDGITYFIEETDDWFFKGYDLFVDYDEETDEPKYKFAENKEDLQQ</sequence>
<dbReference type="AlphaFoldDB" id="R2QXP8"/>
<organism evidence="2 4">
    <name type="scientific">Enterococcus haemoperoxidus ATCC BAA-382</name>
    <dbReference type="NCBI Taxonomy" id="1158608"/>
    <lineage>
        <taxon>Bacteria</taxon>
        <taxon>Bacillati</taxon>
        <taxon>Bacillota</taxon>
        <taxon>Bacilli</taxon>
        <taxon>Lactobacillales</taxon>
        <taxon>Enterococcaceae</taxon>
        <taxon>Enterococcus</taxon>
    </lineage>
</organism>
<proteinExistence type="inferred from homology"/>
<evidence type="ECO:0000313" key="5">
    <source>
        <dbReference type="Proteomes" id="UP000014197"/>
    </source>
</evidence>
<evidence type="ECO:0000313" key="4">
    <source>
        <dbReference type="Proteomes" id="UP000013858"/>
    </source>
</evidence>
<dbReference type="PATRIC" id="fig|1158608.3.peg.161"/>
<comment type="caution">
    <text evidence="2">The sequence shown here is derived from an EMBL/GenBank/DDBJ whole genome shotgun (WGS) entry which is preliminary data.</text>
</comment>
<accession>R2QXP8</accession>
<dbReference type="EMBL" id="AJAR01000003">
    <property type="protein sequence ID" value="EOI00161.1"/>
    <property type="molecule type" value="Genomic_DNA"/>
</dbReference>
<evidence type="ECO:0000313" key="2">
    <source>
        <dbReference type="EMBL" id="EOI00161.1"/>
    </source>
</evidence>
<dbReference type="InterPro" id="IPR035903">
    <property type="entry name" value="HesB-like_dom_sf"/>
</dbReference>
<dbReference type="OrthoDB" id="1645729at2"/>
<evidence type="ECO:0000256" key="1">
    <source>
        <dbReference type="ARBA" id="ARBA00006718"/>
    </source>
</evidence>
<dbReference type="Proteomes" id="UP000013858">
    <property type="component" value="Unassembled WGS sequence"/>
</dbReference>
<reference evidence="3 5" key="2">
    <citation type="submission" date="2013-03" db="EMBL/GenBank/DDBJ databases">
        <title>The Genome Sequence of Enterococcus haemoperoxidus BAA-382 (PacBio/Illumina hybrid assembly).</title>
        <authorList>
            <consortium name="The Broad Institute Genomics Platform"/>
            <consortium name="The Broad Institute Genome Sequencing Center for Infectious Disease"/>
            <person name="Earl A."/>
            <person name="Russ C."/>
            <person name="Gilmore M."/>
            <person name="Surin D."/>
            <person name="Walker B."/>
            <person name="Young S."/>
            <person name="Zeng Q."/>
            <person name="Gargeya S."/>
            <person name="Fitzgerald M."/>
            <person name="Haas B."/>
            <person name="Abouelleil A."/>
            <person name="Allen A.W."/>
            <person name="Alvarado L."/>
            <person name="Arachchi H.M."/>
            <person name="Berlin A.M."/>
            <person name="Chapman S.B."/>
            <person name="Gainer-Dewar J."/>
            <person name="Goldberg J."/>
            <person name="Griggs A."/>
            <person name="Gujja S."/>
            <person name="Hansen M."/>
            <person name="Howarth C."/>
            <person name="Imamovic A."/>
            <person name="Ireland A."/>
            <person name="Larimer J."/>
            <person name="McCowan C."/>
            <person name="Murphy C."/>
            <person name="Pearson M."/>
            <person name="Poon T.W."/>
            <person name="Priest M."/>
            <person name="Roberts A."/>
            <person name="Saif S."/>
            <person name="Shea T."/>
            <person name="Sisk P."/>
            <person name="Sykes S."/>
            <person name="Wortman J."/>
            <person name="Nusbaum C."/>
            <person name="Birren B."/>
        </authorList>
    </citation>
    <scope>NUCLEOTIDE SEQUENCE [LARGE SCALE GENOMIC DNA]</scope>
    <source>
        <strain evidence="3 5">ATCC BAA-382</strain>
    </source>
</reference>
<dbReference type="InterPro" id="IPR008326">
    <property type="entry name" value="PdhI-like"/>
</dbReference>
<reference evidence="2 4" key="1">
    <citation type="submission" date="2013-02" db="EMBL/GenBank/DDBJ databases">
        <title>The Genome Sequence of Enterococcus haemoperoxidus BAA-382.</title>
        <authorList>
            <consortium name="The Broad Institute Genome Sequencing Platform"/>
            <consortium name="The Broad Institute Genome Sequencing Center for Infectious Disease"/>
            <person name="Earl A.M."/>
            <person name="Gilmore M.S."/>
            <person name="Lebreton F."/>
            <person name="Walker B."/>
            <person name="Young S.K."/>
            <person name="Zeng Q."/>
            <person name="Gargeya S."/>
            <person name="Fitzgerald M."/>
            <person name="Haas B."/>
            <person name="Abouelleil A."/>
            <person name="Alvarado L."/>
            <person name="Arachchi H.M."/>
            <person name="Berlin A.M."/>
            <person name="Chapman S.B."/>
            <person name="Dewar J."/>
            <person name="Goldberg J."/>
            <person name="Griggs A."/>
            <person name="Gujja S."/>
            <person name="Hansen M."/>
            <person name="Howarth C."/>
            <person name="Imamovic A."/>
            <person name="Larimer J."/>
            <person name="McCowan C."/>
            <person name="Murphy C."/>
            <person name="Neiman D."/>
            <person name="Pearson M."/>
            <person name="Priest M."/>
            <person name="Roberts A."/>
            <person name="Saif S."/>
            <person name="Shea T."/>
            <person name="Sisk P."/>
            <person name="Sykes S."/>
            <person name="Wortman J."/>
            <person name="Nusbaum C."/>
            <person name="Birren B."/>
        </authorList>
    </citation>
    <scope>NUCLEOTIDE SEQUENCE [LARGE SCALE GENOMIC DNA]</scope>
    <source>
        <strain evidence="2 4">ATCC BAA-382</strain>
    </source>
</reference>
<dbReference type="Proteomes" id="UP000014197">
    <property type="component" value="Unassembled WGS sequence"/>
</dbReference>
<dbReference type="PIRSF" id="PIRSF034852">
    <property type="entry name" value="UCP034852"/>
    <property type="match status" value="1"/>
</dbReference>
<dbReference type="EMBL" id="ASVY01000003">
    <property type="protein sequence ID" value="EOT59601.1"/>
    <property type="molecule type" value="Genomic_DNA"/>
</dbReference>
<name>R2QXP8_9ENTE</name>
<dbReference type="SUPFAM" id="SSF89360">
    <property type="entry name" value="HesB-like domain"/>
    <property type="match status" value="1"/>
</dbReference>
<dbReference type="STRING" id="155618.RV06_GL001009"/>
<gene>
    <name evidence="3" type="ORF">I583_02236</name>
    <name evidence="2" type="ORF">UAW_00175</name>
</gene>
<evidence type="ECO:0000313" key="3">
    <source>
        <dbReference type="EMBL" id="EOT59601.1"/>
    </source>
</evidence>
<dbReference type="RefSeq" id="WP_010760394.1">
    <property type="nucleotide sequence ID" value="NZ_KB946315.1"/>
</dbReference>
<dbReference type="eggNOG" id="COG4841">
    <property type="taxonomic scope" value="Bacteria"/>
</dbReference>
<comment type="similarity">
    <text evidence="1">Belongs to the HesB/IscA family.</text>
</comment>
<keyword evidence="5" id="KW-1185">Reference proteome</keyword>
<protein>
    <submittedName>
        <fullName evidence="3">HesB-like protein</fullName>
    </submittedName>
</protein>